<proteinExistence type="inferred from homology"/>
<feature type="compositionally biased region" description="Polar residues" evidence="8">
    <location>
        <begin position="482"/>
        <end position="517"/>
    </location>
</feature>
<feature type="domain" description="Tubulin/FtsZ GTPase" evidence="9">
    <location>
        <begin position="10"/>
        <end position="202"/>
    </location>
</feature>
<comment type="caution">
    <text evidence="11">The sequence shown here is derived from an EMBL/GenBank/DDBJ whole genome shotgun (WGS) entry which is preliminary data.</text>
</comment>
<feature type="compositionally biased region" description="Gly residues" evidence="8">
    <location>
        <begin position="360"/>
        <end position="389"/>
    </location>
</feature>
<evidence type="ECO:0000256" key="2">
    <source>
        <dbReference type="ARBA" id="ARBA00022741"/>
    </source>
</evidence>
<feature type="compositionally biased region" description="Low complexity" evidence="8">
    <location>
        <begin position="412"/>
        <end position="452"/>
    </location>
</feature>
<dbReference type="InterPro" id="IPR020805">
    <property type="entry name" value="Cell_div_FtsZ_CS"/>
</dbReference>
<feature type="compositionally biased region" description="Gly residues" evidence="8">
    <location>
        <begin position="397"/>
        <end position="411"/>
    </location>
</feature>
<keyword evidence="5" id="KW-0963">Cytoplasm</keyword>
<keyword evidence="3 5" id="KW-0342">GTP-binding</keyword>
<gene>
    <name evidence="5" type="primary">ftsZ</name>
    <name evidence="11" type="ORF">GCM10009742_76580</name>
</gene>
<dbReference type="PROSITE" id="PS01135">
    <property type="entry name" value="FTSZ_2"/>
    <property type="match status" value="1"/>
</dbReference>
<dbReference type="SUPFAM" id="SSF52490">
    <property type="entry name" value="Tubulin nucleotide-binding domain-like"/>
    <property type="match status" value="1"/>
</dbReference>
<dbReference type="InterPro" id="IPR036525">
    <property type="entry name" value="Tubulin/FtsZ_GTPase_sf"/>
</dbReference>
<dbReference type="Gene3D" id="3.40.50.1440">
    <property type="entry name" value="Tubulin/FtsZ, GTPase domain"/>
    <property type="match status" value="1"/>
</dbReference>
<dbReference type="Proteomes" id="UP001500190">
    <property type="component" value="Unassembled WGS sequence"/>
</dbReference>
<keyword evidence="12" id="KW-1185">Reference proteome</keyword>
<evidence type="ECO:0000259" key="10">
    <source>
        <dbReference type="SMART" id="SM00865"/>
    </source>
</evidence>
<accession>A0ABP4QLL9</accession>
<dbReference type="SMART" id="SM00865">
    <property type="entry name" value="Tubulin_C"/>
    <property type="match status" value="1"/>
</dbReference>
<comment type="similarity">
    <text evidence="1 5 7">Belongs to the FtsZ family.</text>
</comment>
<dbReference type="PRINTS" id="PR00423">
    <property type="entry name" value="CELLDVISFTSZ"/>
</dbReference>
<dbReference type="SMART" id="SM00864">
    <property type="entry name" value="Tubulin"/>
    <property type="match status" value="1"/>
</dbReference>
<keyword evidence="2 5" id="KW-0547">Nucleotide-binding</keyword>
<feature type="binding site" evidence="5">
    <location>
        <position position="184"/>
    </location>
    <ligand>
        <name>GTP</name>
        <dbReference type="ChEBI" id="CHEBI:37565"/>
    </ligand>
</feature>
<dbReference type="InterPro" id="IPR003008">
    <property type="entry name" value="Tubulin_FtsZ_GTPase"/>
</dbReference>
<feature type="region of interest" description="Disordered" evidence="8">
    <location>
        <begin position="315"/>
        <end position="536"/>
    </location>
</feature>
<feature type="binding site" evidence="5">
    <location>
        <begin position="105"/>
        <end position="107"/>
    </location>
    <ligand>
        <name>GTP</name>
        <dbReference type="ChEBI" id="CHEBI:37565"/>
    </ligand>
</feature>
<sequence>MAAPQNYLALIKVVGIGGGGVNAVNRMIEHGLKGVEFIAINTDAQALLMSDADVKLDIGREETRGLGAGANPAIGQKAAEDHAEEIEEALKGADMVFVTAGEGGGTGTGGAPVVARIARSLGALTIGVVTRPFSFEGKRRATQAEDGIATLREEVDTLIVIPNDRLLTISDRAVSVLDAFKQADQVLLQGVSGITDLITTPGLINVDFADVKAVMSNAGSALMGIGSSRGEDRAVAAAEAAISSPLLEASIEGAHGVLLSIAGGSDLGLFEINEAAQLVSESAHSDANIIFGAVIDDALGDEVRVTVIAAGFDGGMPKRREQAMNQARPQSSRPANQNYSQPMTVSNPTQTPPPPANPQGGFGQPGGGQQGGGQAGQGGFGQAGAGQAGGQPAAGQPGAGQPGVGQGGAGQAGQPANQAQGTQAHPGSAAPQGVPGQQSGQPQAAPSSTPQADDTVPVPAPTEPRTGTTNSARPQAGDGVRTVQSGNSPHTPASPSTQHSWPTNGPSSATGGSTSQAPKPKKQEPEEDLDIPDFLK</sequence>
<evidence type="ECO:0000256" key="5">
    <source>
        <dbReference type="HAMAP-Rule" id="MF_00909"/>
    </source>
</evidence>
<dbReference type="HAMAP" id="MF_00909">
    <property type="entry name" value="FtsZ"/>
    <property type="match status" value="1"/>
</dbReference>
<dbReference type="CDD" id="cd02201">
    <property type="entry name" value="FtsZ_type1"/>
    <property type="match status" value="1"/>
</dbReference>
<dbReference type="Gene3D" id="3.30.1330.20">
    <property type="entry name" value="Tubulin/FtsZ, C-terminal domain"/>
    <property type="match status" value="1"/>
</dbReference>
<evidence type="ECO:0000256" key="8">
    <source>
        <dbReference type="SAM" id="MobiDB-lite"/>
    </source>
</evidence>
<dbReference type="Pfam" id="PF00091">
    <property type="entry name" value="Tubulin"/>
    <property type="match status" value="1"/>
</dbReference>
<dbReference type="InterPro" id="IPR008280">
    <property type="entry name" value="Tub_FtsZ_C"/>
</dbReference>
<evidence type="ECO:0000259" key="9">
    <source>
        <dbReference type="SMART" id="SM00864"/>
    </source>
</evidence>
<comment type="subunit">
    <text evidence="5">Homodimer. Polymerizes to form a dynamic ring structure in a strictly GTP-dependent manner. Interacts directly with several other division proteins.</text>
</comment>
<dbReference type="InterPro" id="IPR037103">
    <property type="entry name" value="Tubulin/FtsZ-like_C"/>
</dbReference>
<dbReference type="InterPro" id="IPR045061">
    <property type="entry name" value="FtsZ/CetZ"/>
</dbReference>
<evidence type="ECO:0000256" key="6">
    <source>
        <dbReference type="NCBIfam" id="TIGR00065"/>
    </source>
</evidence>
<comment type="function">
    <text evidence="5 7">Essential cell division protein that forms a contractile ring structure (Z ring) at the future cell division site. The regulation of the ring assembly controls the timing and the location of cell division. One of the functions of the FtsZ ring is to recruit other cell division proteins to the septum to produce a new cell wall between the dividing cells. Binds GTP and shows GTPase activity.</text>
</comment>
<reference evidence="12" key="1">
    <citation type="journal article" date="2019" name="Int. J. Syst. Evol. Microbiol.">
        <title>The Global Catalogue of Microorganisms (GCM) 10K type strain sequencing project: providing services to taxonomists for standard genome sequencing and annotation.</title>
        <authorList>
            <consortium name="The Broad Institute Genomics Platform"/>
            <consortium name="The Broad Institute Genome Sequencing Center for Infectious Disease"/>
            <person name="Wu L."/>
            <person name="Ma J."/>
        </authorList>
    </citation>
    <scope>NUCLEOTIDE SEQUENCE [LARGE SCALE GENOMIC DNA]</scope>
    <source>
        <strain evidence="12">JCM 14304</strain>
    </source>
</reference>
<evidence type="ECO:0000256" key="7">
    <source>
        <dbReference type="RuleBase" id="RU000631"/>
    </source>
</evidence>
<keyword evidence="5 7" id="KW-0132">Cell division</keyword>
<feature type="compositionally biased region" description="Acidic residues" evidence="8">
    <location>
        <begin position="525"/>
        <end position="536"/>
    </location>
</feature>
<evidence type="ECO:0000313" key="12">
    <source>
        <dbReference type="Proteomes" id="UP001500190"/>
    </source>
</evidence>
<evidence type="ECO:0000256" key="3">
    <source>
        <dbReference type="ARBA" id="ARBA00023134"/>
    </source>
</evidence>
<protein>
    <recommendedName>
        <fullName evidence="5 6">Cell division protein FtsZ</fullName>
    </recommendedName>
</protein>
<dbReference type="Pfam" id="PF12327">
    <property type="entry name" value="FtsZ_C"/>
    <property type="match status" value="1"/>
</dbReference>
<feature type="compositionally biased region" description="Polar residues" evidence="8">
    <location>
        <begin position="323"/>
        <end position="349"/>
    </location>
</feature>
<dbReference type="EMBL" id="BAAAND010000013">
    <property type="protein sequence ID" value="GAA1613980.1"/>
    <property type="molecule type" value="Genomic_DNA"/>
</dbReference>
<keyword evidence="4 5" id="KW-0717">Septation</keyword>
<dbReference type="InterPro" id="IPR018316">
    <property type="entry name" value="Tubulin/FtsZ_2-layer-sand-dom"/>
</dbReference>
<dbReference type="PANTHER" id="PTHR30314:SF3">
    <property type="entry name" value="MITOCHONDRIAL DIVISION PROTEIN FSZA"/>
    <property type="match status" value="1"/>
</dbReference>
<organism evidence="11 12">
    <name type="scientific">Kribbella karoonensis</name>
    <dbReference type="NCBI Taxonomy" id="324851"/>
    <lineage>
        <taxon>Bacteria</taxon>
        <taxon>Bacillati</taxon>
        <taxon>Actinomycetota</taxon>
        <taxon>Actinomycetes</taxon>
        <taxon>Propionibacteriales</taxon>
        <taxon>Kribbellaceae</taxon>
        <taxon>Kribbella</taxon>
    </lineage>
</organism>
<feature type="binding site" evidence="5">
    <location>
        <begin position="18"/>
        <end position="22"/>
    </location>
    <ligand>
        <name>GTP</name>
        <dbReference type="ChEBI" id="CHEBI:37565"/>
    </ligand>
</feature>
<dbReference type="NCBIfam" id="TIGR00065">
    <property type="entry name" value="ftsZ"/>
    <property type="match status" value="1"/>
</dbReference>
<dbReference type="SUPFAM" id="SSF55307">
    <property type="entry name" value="Tubulin C-terminal domain-like"/>
    <property type="match status" value="1"/>
</dbReference>
<feature type="binding site" evidence="5">
    <location>
        <position position="140"/>
    </location>
    <ligand>
        <name>GTP</name>
        <dbReference type="ChEBI" id="CHEBI:37565"/>
    </ligand>
</feature>
<evidence type="ECO:0000256" key="4">
    <source>
        <dbReference type="ARBA" id="ARBA00023210"/>
    </source>
</evidence>
<dbReference type="InterPro" id="IPR024757">
    <property type="entry name" value="FtsZ_C"/>
</dbReference>
<name>A0ABP4QLL9_9ACTN</name>
<feature type="domain" description="Tubulin/FtsZ 2-layer sandwich" evidence="10">
    <location>
        <begin position="204"/>
        <end position="321"/>
    </location>
</feature>
<dbReference type="InterPro" id="IPR000158">
    <property type="entry name" value="Cell_div_FtsZ"/>
</dbReference>
<feature type="binding site" evidence="5">
    <location>
        <position position="136"/>
    </location>
    <ligand>
        <name>GTP</name>
        <dbReference type="ChEBI" id="CHEBI:37565"/>
    </ligand>
</feature>
<comment type="subcellular location">
    <subcellularLocation>
        <location evidence="5">Cytoplasm</location>
    </subcellularLocation>
    <text evidence="5">Assembles at midcell at the inner surface of the cytoplasmic membrane.</text>
</comment>
<dbReference type="PROSITE" id="PS01134">
    <property type="entry name" value="FTSZ_1"/>
    <property type="match status" value="1"/>
</dbReference>
<dbReference type="PANTHER" id="PTHR30314">
    <property type="entry name" value="CELL DIVISION PROTEIN FTSZ-RELATED"/>
    <property type="match status" value="1"/>
</dbReference>
<evidence type="ECO:0000256" key="1">
    <source>
        <dbReference type="ARBA" id="ARBA00009690"/>
    </source>
</evidence>
<evidence type="ECO:0000313" key="11">
    <source>
        <dbReference type="EMBL" id="GAA1613980.1"/>
    </source>
</evidence>
<keyword evidence="5 7" id="KW-0131">Cell cycle</keyword>